<proteinExistence type="predicted"/>
<dbReference type="EMBL" id="JADGJH010000099">
    <property type="protein sequence ID" value="KAJ3138178.1"/>
    <property type="molecule type" value="Genomic_DNA"/>
</dbReference>
<dbReference type="InterPro" id="IPR014807">
    <property type="entry name" value="Coa1"/>
</dbReference>
<keyword evidence="2" id="KW-1185">Reference proteome</keyword>
<protein>
    <submittedName>
        <fullName evidence="1">Uncharacterized protein</fullName>
    </submittedName>
</protein>
<comment type="caution">
    <text evidence="1">The sequence shown here is derived from an EMBL/GenBank/DDBJ whole genome shotgun (WGS) entry which is preliminary data.</text>
</comment>
<organism evidence="1 2">
    <name type="scientific">Physocladia obscura</name>
    <dbReference type="NCBI Taxonomy" id="109957"/>
    <lineage>
        <taxon>Eukaryota</taxon>
        <taxon>Fungi</taxon>
        <taxon>Fungi incertae sedis</taxon>
        <taxon>Chytridiomycota</taxon>
        <taxon>Chytridiomycota incertae sedis</taxon>
        <taxon>Chytridiomycetes</taxon>
        <taxon>Chytridiales</taxon>
        <taxon>Chytriomycetaceae</taxon>
        <taxon>Physocladia</taxon>
    </lineage>
</organism>
<dbReference type="Pfam" id="PF08695">
    <property type="entry name" value="Coa1"/>
    <property type="match status" value="1"/>
</dbReference>
<gene>
    <name evidence="1" type="ORF">HK100_012925</name>
</gene>
<sequence>MKHILGSDIRIEPRVMTKGDYHFCSSICYRYSSTPKGEFNMFKGHVDCQFKVKGSLGEAIVNVVGSRTAAKDVWNLTKLIVKPLQSDQEPVVYASL</sequence>
<accession>A0AAD5XKG0</accession>
<name>A0AAD5XKG0_9FUNG</name>
<dbReference type="AlphaFoldDB" id="A0AAD5XKG0"/>
<evidence type="ECO:0000313" key="2">
    <source>
        <dbReference type="Proteomes" id="UP001211907"/>
    </source>
</evidence>
<dbReference type="Proteomes" id="UP001211907">
    <property type="component" value="Unassembled WGS sequence"/>
</dbReference>
<reference evidence="1" key="1">
    <citation type="submission" date="2020-05" db="EMBL/GenBank/DDBJ databases">
        <title>Phylogenomic resolution of chytrid fungi.</title>
        <authorList>
            <person name="Stajich J.E."/>
            <person name="Amses K."/>
            <person name="Simmons R."/>
            <person name="Seto K."/>
            <person name="Myers J."/>
            <person name="Bonds A."/>
            <person name="Quandt C.A."/>
            <person name="Barry K."/>
            <person name="Liu P."/>
            <person name="Grigoriev I."/>
            <person name="Longcore J.E."/>
            <person name="James T.Y."/>
        </authorList>
    </citation>
    <scope>NUCLEOTIDE SEQUENCE</scope>
    <source>
        <strain evidence="1">JEL0513</strain>
    </source>
</reference>
<evidence type="ECO:0000313" key="1">
    <source>
        <dbReference type="EMBL" id="KAJ3138178.1"/>
    </source>
</evidence>